<evidence type="ECO:0000313" key="2">
    <source>
        <dbReference type="Proteomes" id="UP000887116"/>
    </source>
</evidence>
<reference evidence="1" key="1">
    <citation type="submission" date="2020-07" db="EMBL/GenBank/DDBJ databases">
        <title>Multicomponent nature underlies the extraordinary mechanical properties of spider dragline silk.</title>
        <authorList>
            <person name="Kono N."/>
            <person name="Nakamura H."/>
            <person name="Mori M."/>
            <person name="Yoshida Y."/>
            <person name="Ohtoshi R."/>
            <person name="Malay A.D."/>
            <person name="Moran D.A.P."/>
            <person name="Tomita M."/>
            <person name="Numata K."/>
            <person name="Arakawa K."/>
        </authorList>
    </citation>
    <scope>NUCLEOTIDE SEQUENCE</scope>
</reference>
<keyword evidence="2" id="KW-1185">Reference proteome</keyword>
<gene>
    <name evidence="1" type="ORF">TNCT_78551</name>
</gene>
<evidence type="ECO:0000313" key="1">
    <source>
        <dbReference type="EMBL" id="GFR15132.1"/>
    </source>
</evidence>
<proteinExistence type="predicted"/>
<dbReference type="AlphaFoldDB" id="A0A8X6LNT1"/>
<comment type="caution">
    <text evidence="1">The sequence shown here is derived from an EMBL/GenBank/DDBJ whole genome shotgun (WGS) entry which is preliminary data.</text>
</comment>
<dbReference type="Proteomes" id="UP000887116">
    <property type="component" value="Unassembled WGS sequence"/>
</dbReference>
<organism evidence="1 2">
    <name type="scientific">Trichonephila clavata</name>
    <name type="common">Joro spider</name>
    <name type="synonym">Nephila clavata</name>
    <dbReference type="NCBI Taxonomy" id="2740835"/>
    <lineage>
        <taxon>Eukaryota</taxon>
        <taxon>Metazoa</taxon>
        <taxon>Ecdysozoa</taxon>
        <taxon>Arthropoda</taxon>
        <taxon>Chelicerata</taxon>
        <taxon>Arachnida</taxon>
        <taxon>Araneae</taxon>
        <taxon>Araneomorphae</taxon>
        <taxon>Entelegynae</taxon>
        <taxon>Araneoidea</taxon>
        <taxon>Nephilidae</taxon>
        <taxon>Trichonephila</taxon>
    </lineage>
</organism>
<dbReference type="EMBL" id="BMAO01007317">
    <property type="protein sequence ID" value="GFR15132.1"/>
    <property type="molecule type" value="Genomic_DNA"/>
</dbReference>
<accession>A0A8X6LNT1</accession>
<sequence>MLDCYRMSLPAFADARLLMDIAACLCCCWTASGYRCLPLLLLDCYRMSLPAFAAAILLPDVTAYATLQAYGFPNYTILQALGFLASAYSSGLADRNHCSDLQVLLIRISIFFQA</sequence>
<name>A0A8X6LNT1_TRICU</name>
<protein>
    <submittedName>
        <fullName evidence="1">Uncharacterized protein</fullName>
    </submittedName>
</protein>